<keyword evidence="5 10" id="KW-1133">Transmembrane helix</keyword>
<dbReference type="EMBL" id="CP001742">
    <property type="protein sequence ID" value="ADL18823.1"/>
    <property type="molecule type" value="Genomic_DNA"/>
</dbReference>
<feature type="transmembrane region" description="Helical" evidence="10">
    <location>
        <begin position="462"/>
        <end position="484"/>
    </location>
</feature>
<feature type="transmembrane region" description="Helical" evidence="10">
    <location>
        <begin position="352"/>
        <end position="381"/>
    </location>
</feature>
<keyword evidence="7 10" id="KW-0472">Membrane</keyword>
<evidence type="ECO:0000256" key="10">
    <source>
        <dbReference type="RuleBase" id="RU361189"/>
    </source>
</evidence>
<dbReference type="FunCoup" id="D9Q0I5">
    <property type="interactions" value="59"/>
</dbReference>
<dbReference type="InParanoid" id="D9Q0I5"/>
<dbReference type="GO" id="GO:0046961">
    <property type="term" value="F:proton-transporting ATPase activity, rotational mechanism"/>
    <property type="evidence" value="ECO:0007669"/>
    <property type="project" value="InterPro"/>
</dbReference>
<dbReference type="GeneID" id="9498645"/>
<dbReference type="eggNOG" id="arCOG04138">
    <property type="taxonomic scope" value="Archaea"/>
</dbReference>
<feature type="coiled-coil region" evidence="11">
    <location>
        <begin position="98"/>
        <end position="125"/>
    </location>
</feature>
<keyword evidence="11" id="KW-0175">Coiled coil</keyword>
<evidence type="ECO:0000256" key="1">
    <source>
        <dbReference type="ARBA" id="ARBA00004141"/>
    </source>
</evidence>
<evidence type="ECO:0000256" key="6">
    <source>
        <dbReference type="ARBA" id="ARBA00023065"/>
    </source>
</evidence>
<evidence type="ECO:0000313" key="13">
    <source>
        <dbReference type="Proteomes" id="UP000000346"/>
    </source>
</evidence>
<feature type="transmembrane region" description="Helical" evidence="10">
    <location>
        <begin position="622"/>
        <end position="648"/>
    </location>
</feature>
<keyword evidence="3 10" id="KW-0813">Transport</keyword>
<proteinExistence type="inferred from homology"/>
<dbReference type="PANTHER" id="PTHR11629">
    <property type="entry name" value="VACUOLAR PROTON ATPASES"/>
    <property type="match status" value="1"/>
</dbReference>
<feature type="transmembrane region" description="Helical" evidence="10">
    <location>
        <begin position="535"/>
        <end position="552"/>
    </location>
</feature>
<feature type="transmembrane region" description="Helical" evidence="10">
    <location>
        <begin position="496"/>
        <end position="515"/>
    </location>
</feature>
<name>D9Q0I5_ACIS3</name>
<comment type="function">
    <text evidence="8">Component of the A-type ATP synthase that produces ATP from ADP in the presence of a proton gradient across the membrane.</text>
</comment>
<keyword evidence="6 10" id="KW-0406">Ion transport</keyword>
<keyword evidence="13" id="KW-1185">Reference proteome</keyword>
<accession>D9Q0I5</accession>
<feature type="transmembrane region" description="Helical" evidence="10">
    <location>
        <begin position="597"/>
        <end position="615"/>
    </location>
</feature>
<protein>
    <recommendedName>
        <fullName evidence="9 10">A-type ATP synthase subunit I</fullName>
    </recommendedName>
</protein>
<dbReference type="GO" id="GO:0033179">
    <property type="term" value="C:proton-transporting V-type ATPase, V0 domain"/>
    <property type="evidence" value="ECO:0007669"/>
    <property type="project" value="InterPro"/>
</dbReference>
<comment type="subcellular location">
    <subcellularLocation>
        <location evidence="1">Membrane</location>
        <topology evidence="1">Multi-pass membrane protein</topology>
    </subcellularLocation>
</comment>
<reference evidence="12 13" key="1">
    <citation type="journal article" date="2010" name="Appl. Environ. Microbiol.">
        <title>The genome sequence of the crenarchaeon Acidilobus saccharovorans supports a new order, Acidilobales, and suggests an important ecological role in terrestrial acidic hot springs.</title>
        <authorList>
            <person name="Mardanov A.V."/>
            <person name="Svetlitchnyi V.A."/>
            <person name="Beletsky A.V."/>
            <person name="Prokofeva M.I."/>
            <person name="Bonch-Osmolovskaya E.A."/>
            <person name="Ravin N.V."/>
            <person name="Skryabin K.G."/>
        </authorList>
    </citation>
    <scope>NUCLEOTIDE SEQUENCE [LARGE SCALE GENOMIC DNA]</scope>
    <source>
        <strain evidence="13">DSM 16705 / JCM 18335 / VKM B-2471 / 345-15</strain>
    </source>
</reference>
<comment type="similarity">
    <text evidence="2 10">Belongs to the V-ATPase 116 kDa subunit family.</text>
</comment>
<dbReference type="HOGENOM" id="CLU_025558_0_0_2"/>
<dbReference type="GO" id="GO:0051117">
    <property type="term" value="F:ATPase binding"/>
    <property type="evidence" value="ECO:0007669"/>
    <property type="project" value="TreeGrafter"/>
</dbReference>
<dbReference type="GO" id="GO:0016471">
    <property type="term" value="C:vacuolar proton-transporting V-type ATPase complex"/>
    <property type="evidence" value="ECO:0007669"/>
    <property type="project" value="TreeGrafter"/>
</dbReference>
<keyword evidence="4 10" id="KW-0812">Transmembrane</keyword>
<dbReference type="Pfam" id="PF01496">
    <property type="entry name" value="V_ATPase_I"/>
    <property type="match status" value="2"/>
</dbReference>
<evidence type="ECO:0000256" key="9">
    <source>
        <dbReference type="ARBA" id="ARBA00068671"/>
    </source>
</evidence>
<dbReference type="STRING" id="666510.ASAC_0416"/>
<gene>
    <name evidence="12" type="ordered locus">ASAC_0416</name>
</gene>
<dbReference type="NCBIfam" id="NF004434">
    <property type="entry name" value="PRK05771.3-3"/>
    <property type="match status" value="1"/>
</dbReference>
<dbReference type="GO" id="GO:0007035">
    <property type="term" value="P:vacuolar acidification"/>
    <property type="evidence" value="ECO:0007669"/>
    <property type="project" value="TreeGrafter"/>
</dbReference>
<dbReference type="RefSeq" id="WP_013266335.1">
    <property type="nucleotide sequence ID" value="NC_014374.1"/>
</dbReference>
<feature type="transmembrane region" description="Helical" evidence="10">
    <location>
        <begin position="573"/>
        <end position="591"/>
    </location>
</feature>
<evidence type="ECO:0000256" key="3">
    <source>
        <dbReference type="ARBA" id="ARBA00022448"/>
    </source>
</evidence>
<dbReference type="AlphaFoldDB" id="D9Q0I5"/>
<dbReference type="PANTHER" id="PTHR11629:SF63">
    <property type="entry name" value="V-TYPE PROTON ATPASE SUBUNIT A"/>
    <property type="match status" value="1"/>
</dbReference>
<dbReference type="KEGG" id="asc:ASAC_0416"/>
<evidence type="ECO:0000256" key="5">
    <source>
        <dbReference type="ARBA" id="ARBA00022989"/>
    </source>
</evidence>
<organism evidence="12 13">
    <name type="scientific">Acidilobus saccharovorans (strain DSM 16705 / JCM 18335 / VKM B-2471 / 345-15)</name>
    <dbReference type="NCBI Taxonomy" id="666510"/>
    <lineage>
        <taxon>Archaea</taxon>
        <taxon>Thermoproteota</taxon>
        <taxon>Thermoprotei</taxon>
        <taxon>Acidilobales</taxon>
        <taxon>Acidilobaceae</taxon>
        <taxon>Acidilobus</taxon>
    </lineage>
</organism>
<dbReference type="InterPro" id="IPR002490">
    <property type="entry name" value="V-ATPase_116kDa_su"/>
</dbReference>
<evidence type="ECO:0000313" key="12">
    <source>
        <dbReference type="EMBL" id="ADL18823.1"/>
    </source>
</evidence>
<evidence type="ECO:0000256" key="2">
    <source>
        <dbReference type="ARBA" id="ARBA00009904"/>
    </source>
</evidence>
<dbReference type="Proteomes" id="UP000000346">
    <property type="component" value="Chromosome"/>
</dbReference>
<sequence>MIIANRLEEVLIAIPNEQYDRAVAALASLGIFHVEEPSGDLSRYVNRSYRRLMTESTELKSRLEGFFKTAGLAPSSNINVTIKVSSWEETFNSVVKVHVNLEKDLEKLSARATELTARIAELQNIALALEPFKGLSSDVRSAWEGGNIKASAGIVSAAQLDNAISIASRRGLLYAIELIGKDTAIFAVAGEPGQVRDATAELTRSLGWRQLVLPPELPGSPSQAASQVSDELSKLSSELEDIKSDIKKRLPELEEYYAEVSALSEVFKILSYSAKTETITFIHGFVDTKDSKKLRESLDACCNGSYMVLSLGFKRGESYVPSKVELPGYFRWFQSIVDMYGTPSNNEIVPTLFLAITMPIIFGLMFPDIGHGLLVLLFAALYILPRDRNLGKVVVVLGAAGMVAGFFAGEFFGPIPAHFVGLDSLWRSLGFKVPPLESPVAEAYEHPSSNYTMLLFDEILDLSFWIGGFMLVFGNALGVADDLISHDYEDLVARRAPLLLLFLAADLPFLAYFNAYRAGYVIELAVFDLGRGGPMEAFVFYGGIASVIWLVLGDGLYKASVGEGFRLDPYESFLGVFEGLIMALGNTISFLRIMGLSLAHAGLMVGFTVLTYVVLTAHPTPYTITAAAVIYIIGNLLTAGLEGIVAFAHDLRLHFYEWFNKFYRGLGVPFNPIRVPGVTFVILPTSS</sequence>
<feature type="transmembrane region" description="Helical" evidence="10">
    <location>
        <begin position="393"/>
        <end position="415"/>
    </location>
</feature>
<evidence type="ECO:0000256" key="8">
    <source>
        <dbReference type="ARBA" id="ARBA00059506"/>
    </source>
</evidence>
<evidence type="ECO:0000256" key="4">
    <source>
        <dbReference type="ARBA" id="ARBA00022692"/>
    </source>
</evidence>
<evidence type="ECO:0000256" key="11">
    <source>
        <dbReference type="SAM" id="Coils"/>
    </source>
</evidence>
<dbReference type="OrthoDB" id="85892at2157"/>
<evidence type="ECO:0000256" key="7">
    <source>
        <dbReference type="ARBA" id="ARBA00023136"/>
    </source>
</evidence>